<sequence length="101" mass="11734">MINKGRPRNRPPFTHYERAETVIKRATFLIDLVASMKPFYSSIGRVMAKKSNRKSRKLAKEFTAMAERILVKESKAERERRITAFEKAIHSTSKPPPQMRS</sequence>
<dbReference type="AlphaFoldDB" id="A0A0F9HG81"/>
<dbReference type="EMBL" id="LAZR01024754">
    <property type="protein sequence ID" value="KKL74112.1"/>
    <property type="molecule type" value="Genomic_DNA"/>
</dbReference>
<gene>
    <name evidence="1" type="ORF">LCGC14_2068170</name>
</gene>
<organism evidence="1">
    <name type="scientific">marine sediment metagenome</name>
    <dbReference type="NCBI Taxonomy" id="412755"/>
    <lineage>
        <taxon>unclassified sequences</taxon>
        <taxon>metagenomes</taxon>
        <taxon>ecological metagenomes</taxon>
    </lineage>
</organism>
<name>A0A0F9HG81_9ZZZZ</name>
<protein>
    <submittedName>
        <fullName evidence="1">Uncharacterized protein</fullName>
    </submittedName>
</protein>
<accession>A0A0F9HG81</accession>
<comment type="caution">
    <text evidence="1">The sequence shown here is derived from an EMBL/GenBank/DDBJ whole genome shotgun (WGS) entry which is preliminary data.</text>
</comment>
<proteinExistence type="predicted"/>
<evidence type="ECO:0000313" key="1">
    <source>
        <dbReference type="EMBL" id="KKL74112.1"/>
    </source>
</evidence>
<reference evidence="1" key="1">
    <citation type="journal article" date="2015" name="Nature">
        <title>Complex archaea that bridge the gap between prokaryotes and eukaryotes.</title>
        <authorList>
            <person name="Spang A."/>
            <person name="Saw J.H."/>
            <person name="Jorgensen S.L."/>
            <person name="Zaremba-Niedzwiedzka K."/>
            <person name="Martijn J."/>
            <person name="Lind A.E."/>
            <person name="van Eijk R."/>
            <person name="Schleper C."/>
            <person name="Guy L."/>
            <person name="Ettema T.J."/>
        </authorList>
    </citation>
    <scope>NUCLEOTIDE SEQUENCE</scope>
</reference>